<dbReference type="PANTHER" id="PTHR36943:SF1">
    <property type="entry name" value="CCHC-TYPE DOMAIN-CONTAINING PROTEIN"/>
    <property type="match status" value="1"/>
</dbReference>
<proteinExistence type="predicted"/>
<evidence type="ECO:0000313" key="4">
    <source>
        <dbReference type="Proteomes" id="UP001234178"/>
    </source>
</evidence>
<dbReference type="InterPro" id="IPR001969">
    <property type="entry name" value="Aspartic_peptidase_AS"/>
</dbReference>
<dbReference type="SUPFAM" id="SSF50630">
    <property type="entry name" value="Acid proteases"/>
    <property type="match status" value="2"/>
</dbReference>
<organism evidence="3 4">
    <name type="scientific">Daphnia magna</name>
    <dbReference type="NCBI Taxonomy" id="35525"/>
    <lineage>
        <taxon>Eukaryota</taxon>
        <taxon>Metazoa</taxon>
        <taxon>Ecdysozoa</taxon>
        <taxon>Arthropoda</taxon>
        <taxon>Crustacea</taxon>
        <taxon>Branchiopoda</taxon>
        <taxon>Diplostraca</taxon>
        <taxon>Cladocera</taxon>
        <taxon>Anomopoda</taxon>
        <taxon>Daphniidae</taxon>
        <taxon>Daphnia</taxon>
    </lineage>
</organism>
<protein>
    <recommendedName>
        <fullName evidence="2">Peptidase A2 domain-containing protein</fullName>
    </recommendedName>
</protein>
<reference evidence="3 4" key="1">
    <citation type="journal article" date="2023" name="Nucleic Acids Res.">
        <title>The hologenome of Daphnia magna reveals possible DNA methylation and microbiome-mediated evolution of the host genome.</title>
        <authorList>
            <person name="Chaturvedi A."/>
            <person name="Li X."/>
            <person name="Dhandapani V."/>
            <person name="Marshall H."/>
            <person name="Kissane S."/>
            <person name="Cuenca-Cambronero M."/>
            <person name="Asole G."/>
            <person name="Calvet F."/>
            <person name="Ruiz-Romero M."/>
            <person name="Marangio P."/>
            <person name="Guigo R."/>
            <person name="Rago D."/>
            <person name="Mirbahai L."/>
            <person name="Eastwood N."/>
            <person name="Colbourne J.K."/>
            <person name="Zhou J."/>
            <person name="Mallon E."/>
            <person name="Orsini L."/>
        </authorList>
    </citation>
    <scope>NUCLEOTIDE SEQUENCE [LARGE SCALE GENOMIC DNA]</scope>
    <source>
        <strain evidence="3">LRV0_1</strain>
    </source>
</reference>
<dbReference type="PROSITE" id="PS00141">
    <property type="entry name" value="ASP_PROTEASE"/>
    <property type="match status" value="1"/>
</dbReference>
<name>A0ABQ9YUI6_9CRUS</name>
<feature type="domain" description="Peptidase A2" evidence="2">
    <location>
        <begin position="150"/>
        <end position="168"/>
    </location>
</feature>
<evidence type="ECO:0000313" key="3">
    <source>
        <dbReference type="EMBL" id="KAK4004322.1"/>
    </source>
</evidence>
<dbReference type="PANTHER" id="PTHR36943">
    <property type="entry name" value="CCHC-TYPE DOMAIN-CONTAINING PROTEIN"/>
    <property type="match status" value="1"/>
</dbReference>
<dbReference type="Proteomes" id="UP001234178">
    <property type="component" value="Unassembled WGS sequence"/>
</dbReference>
<sequence>MDGKRYFIDLEINGFSVTMKVDSGCHDSIINKWTWQDMGKPSLSIIQTVRRSATGKEVRLKGGLNVKVHLAGTDHYLSLQVAEGENTRNLIGRKWLPSLMDIDWNIFFYLETVTIRSNVPTRTKNKLKAAVMTRGSKPFTLCMKIQNVEIEMMLDTGATSSIIGQAHWIQLGSPPLDPTSRIMRDTSNNIVDLMGNATSIMMELQTPMKPTEDENQPKCERKKIAF</sequence>
<dbReference type="EMBL" id="JAOYFB010000001">
    <property type="protein sequence ID" value="KAK4004322.1"/>
    <property type="molecule type" value="Genomic_DNA"/>
</dbReference>
<evidence type="ECO:0000259" key="2">
    <source>
        <dbReference type="PROSITE" id="PS50175"/>
    </source>
</evidence>
<dbReference type="PROSITE" id="PS50175">
    <property type="entry name" value="ASP_PROT_RETROV"/>
    <property type="match status" value="1"/>
</dbReference>
<accession>A0ABQ9YUI6</accession>
<dbReference type="Gene3D" id="2.40.70.10">
    <property type="entry name" value="Acid Proteases"/>
    <property type="match status" value="2"/>
</dbReference>
<evidence type="ECO:0000256" key="1">
    <source>
        <dbReference type="ARBA" id="ARBA00022801"/>
    </source>
</evidence>
<gene>
    <name evidence="3" type="ORF">OUZ56_006061</name>
</gene>
<dbReference type="InterPro" id="IPR001995">
    <property type="entry name" value="Peptidase_A2_cat"/>
</dbReference>
<dbReference type="InterPro" id="IPR021109">
    <property type="entry name" value="Peptidase_aspartic_dom_sf"/>
</dbReference>
<comment type="caution">
    <text evidence="3">The sequence shown here is derived from an EMBL/GenBank/DDBJ whole genome shotgun (WGS) entry which is preliminary data.</text>
</comment>
<keyword evidence="4" id="KW-1185">Reference proteome</keyword>
<keyword evidence="1" id="KW-0378">Hydrolase</keyword>